<dbReference type="GO" id="GO:0030428">
    <property type="term" value="C:cell septum"/>
    <property type="evidence" value="ECO:0007669"/>
    <property type="project" value="TreeGrafter"/>
</dbReference>
<dbReference type="Pfam" id="PF01644">
    <property type="entry name" value="Chitin_synth_1"/>
    <property type="match status" value="1"/>
</dbReference>
<name>A0A2N6NX80_BEABA</name>
<evidence type="ECO:0000256" key="5">
    <source>
        <dbReference type="ARBA" id="ARBA00022679"/>
    </source>
</evidence>
<keyword evidence="8 12" id="KW-0472">Membrane</keyword>
<evidence type="ECO:0000256" key="7">
    <source>
        <dbReference type="ARBA" id="ARBA00022989"/>
    </source>
</evidence>
<dbReference type="AlphaFoldDB" id="A0A2N6NX80"/>
<evidence type="ECO:0000256" key="6">
    <source>
        <dbReference type="ARBA" id="ARBA00022692"/>
    </source>
</evidence>
<evidence type="ECO:0000256" key="12">
    <source>
        <dbReference type="RuleBase" id="RU366040"/>
    </source>
</evidence>
<organism evidence="15 16">
    <name type="scientific">Beauveria bassiana</name>
    <name type="common">White muscardine disease fungus</name>
    <name type="synonym">Tritirachium shiotae</name>
    <dbReference type="NCBI Taxonomy" id="176275"/>
    <lineage>
        <taxon>Eukaryota</taxon>
        <taxon>Fungi</taxon>
        <taxon>Dikarya</taxon>
        <taxon>Ascomycota</taxon>
        <taxon>Pezizomycotina</taxon>
        <taxon>Sordariomycetes</taxon>
        <taxon>Hypocreomycetidae</taxon>
        <taxon>Hypocreales</taxon>
        <taxon>Cordycipitaceae</taxon>
        <taxon>Beauveria</taxon>
    </lineage>
</organism>
<evidence type="ECO:0000313" key="16">
    <source>
        <dbReference type="Proteomes" id="UP000235728"/>
    </source>
</evidence>
<sequence length="913" mass="103907">MDPRRAQPQRRTPSPSHPLHQGYQLDDQPYGHQQYDTSSTSVGHPQRFGTPSDQLNINAAQSVDTLGQYDPGYHGSHVGQHRGEYSVNPEAHHDQYYNSPYEPGLHDGGYDRGYDQAGYNHQGYEQNDYSDTGYPALQQQQQDQRLLQDDASQHHVPTQPSLPGGPAIKRWKTVKQVLLYRGNLVLDCPVPPILLQQNPHGERDEFTHMRYSAATCDPSDFYNENFTLRQKLFTKPRHTELFIVVTMYNEDDVLFTRTMIGVFKNIEYMCNRPNSKTWGKEAWKKIVVCVVSDGRAKINERTKAVLSGLGVYQEGIAKQQVNGKDVTAHIYEYTTQTHLTLKNNVVGLVHRRQPVQMLFCLKEKNQKKINSHRWFFQAFGRVLDPNICVLLDAGTRPGHNSIYHLWKAFDLEPMCGGACGEIKAMLGRGGKNLLNPLVATQNFEYKMSNILDKPLESAFGFISVLPGAFSAYRYVALQNDKNGQGPLEKYFLGETLHGGSSAGLFESNMYLAEDRILCFELVTKRKCHWILQYVKSATGETDVPDTVTELVLQRRRWLNGSFFAAIYAIAHFYEFFRSDHSMLRKMGFFIEFVFNTVNMIFAWFAIGNFFLVFRILTSSLSAKDLLGRTGQILSIIFTWLYGVSLMTCFVLSMGNRPAGSGKLYALMVWFWAILMIYLMFAAIFISVHAIITDLNQHNFSIDQLFTNQVFATLIVSVMSTFGIWLIASLIMFDPWHMFTSFLQYMLLTPTYTNVLNVYAFCNTHDVSWGTKGDDKVEKLPSVNTKDGTGKTDLPDEGDLNAQYQRELQVFATKFKEVKKPPTAAQLQEKQMDYYRGVRTGVVLVWMLTNFAVVAVVLSSAGLEDVTPDTTQAEQRTKRTTIYMAVVLWSVAVLSAFKFLGAMWFLIVRMFRGV</sequence>
<proteinExistence type="inferred from homology"/>
<evidence type="ECO:0000256" key="11">
    <source>
        <dbReference type="ARBA" id="ARBA00049510"/>
    </source>
</evidence>
<comment type="function">
    <text evidence="12">Polymerizes chitin, a structural polymer of the cell wall and septum, by transferring the sugar moiety of UDP-GlcNAc to the non-reducing end of the growing chitin polymer.</text>
</comment>
<comment type="similarity">
    <text evidence="12">Belongs to the chitin synthase family.</text>
</comment>
<evidence type="ECO:0000256" key="4">
    <source>
        <dbReference type="ARBA" id="ARBA00022676"/>
    </source>
</evidence>
<feature type="transmembrane region" description="Helical" evidence="12">
    <location>
        <begin position="557"/>
        <end position="576"/>
    </location>
</feature>
<keyword evidence="5 12" id="KW-0808">Transferase</keyword>
<comment type="subcellular location">
    <subcellularLocation>
        <location evidence="1 12">Cell membrane</location>
        <topology evidence="1 12">Multi-pass membrane protein</topology>
    </subcellularLocation>
</comment>
<keyword evidence="6 12" id="KW-0812">Transmembrane</keyword>
<evidence type="ECO:0000256" key="8">
    <source>
        <dbReference type="ARBA" id="ARBA00023136"/>
    </source>
</evidence>
<gene>
    <name evidence="15" type="primary">chs-3</name>
    <name evidence="15" type="ORF">BM221_001969</name>
</gene>
<protein>
    <recommendedName>
        <fullName evidence="2 12">Chitin synthase</fullName>
        <ecNumber evidence="2 12">2.4.1.16</ecNumber>
    </recommendedName>
</protein>
<feature type="compositionally biased region" description="Polar residues" evidence="13">
    <location>
        <begin position="34"/>
        <end position="53"/>
    </location>
</feature>
<evidence type="ECO:0000256" key="3">
    <source>
        <dbReference type="ARBA" id="ARBA00022475"/>
    </source>
</evidence>
<dbReference type="GO" id="GO:0006031">
    <property type="term" value="P:chitin biosynthetic process"/>
    <property type="evidence" value="ECO:0007669"/>
    <property type="project" value="UniProtKB-UniRule"/>
</dbReference>
<dbReference type="PANTHER" id="PTHR22914">
    <property type="entry name" value="CHITIN SYNTHASE"/>
    <property type="match status" value="1"/>
</dbReference>
<evidence type="ECO:0000256" key="13">
    <source>
        <dbReference type="SAM" id="MobiDB-lite"/>
    </source>
</evidence>
<evidence type="ECO:0000256" key="10">
    <source>
        <dbReference type="ARBA" id="ARBA00023316"/>
    </source>
</evidence>
<evidence type="ECO:0000256" key="2">
    <source>
        <dbReference type="ARBA" id="ARBA00012543"/>
    </source>
</evidence>
<evidence type="ECO:0000256" key="9">
    <source>
        <dbReference type="ARBA" id="ARBA00023180"/>
    </source>
</evidence>
<dbReference type="EC" id="2.4.1.16" evidence="2 12"/>
<keyword evidence="7 12" id="KW-1133">Transmembrane helix</keyword>
<evidence type="ECO:0000256" key="1">
    <source>
        <dbReference type="ARBA" id="ARBA00004651"/>
    </source>
</evidence>
<keyword evidence="3 12" id="KW-1003">Cell membrane</keyword>
<feature type="domain" description="Chitin synthase N-terminal" evidence="14">
    <location>
        <begin position="172"/>
        <end position="240"/>
    </location>
</feature>
<dbReference type="GO" id="GO:0005886">
    <property type="term" value="C:plasma membrane"/>
    <property type="evidence" value="ECO:0007669"/>
    <property type="project" value="UniProtKB-SubCell"/>
</dbReference>
<dbReference type="InterPro" id="IPR004835">
    <property type="entry name" value="Chitin_synth"/>
</dbReference>
<feature type="transmembrane region" description="Helical" evidence="12">
    <location>
        <begin position="632"/>
        <end position="651"/>
    </location>
</feature>
<dbReference type="PANTHER" id="PTHR22914:SF9">
    <property type="entry name" value="CHITIN SYNTHASE 1"/>
    <property type="match status" value="1"/>
</dbReference>
<dbReference type="GO" id="GO:0071555">
    <property type="term" value="P:cell wall organization"/>
    <property type="evidence" value="ECO:0007669"/>
    <property type="project" value="UniProtKB-KW"/>
</dbReference>
<feature type="transmembrane region" description="Helical" evidence="12">
    <location>
        <begin position="710"/>
        <end position="732"/>
    </location>
</feature>
<dbReference type="OMA" id="AWILHYV"/>
<dbReference type="Proteomes" id="UP000235728">
    <property type="component" value="Unassembled WGS sequence"/>
</dbReference>
<accession>A0A2N6NX80</accession>
<comment type="caution">
    <text evidence="15">The sequence shown here is derived from an EMBL/GenBank/DDBJ whole genome shotgun (WGS) entry which is preliminary data.</text>
</comment>
<dbReference type="InterPro" id="IPR013616">
    <property type="entry name" value="Chitin_synth_N"/>
</dbReference>
<dbReference type="GO" id="GO:0004100">
    <property type="term" value="F:chitin synthase activity"/>
    <property type="evidence" value="ECO:0007669"/>
    <property type="project" value="UniProtKB-UniRule"/>
</dbReference>
<feature type="transmembrane region" description="Helical" evidence="12">
    <location>
        <begin position="588"/>
        <end position="612"/>
    </location>
</feature>
<feature type="transmembrane region" description="Helical" evidence="12">
    <location>
        <begin position="663"/>
        <end position="690"/>
    </location>
</feature>
<feature type="region of interest" description="Disordered" evidence="13">
    <location>
        <begin position="1"/>
        <end position="53"/>
    </location>
</feature>
<evidence type="ECO:0000313" key="15">
    <source>
        <dbReference type="EMBL" id="PMB71873.1"/>
    </source>
</evidence>
<comment type="catalytic activity">
    <reaction evidence="11">
        <text>[(1-&gt;4)-N-acetyl-beta-D-glucosaminyl](n) + UDP-N-acetyl-alpha-D-glucosamine = [(1-&gt;4)-N-acetyl-beta-D-glucosaminyl](n+1) + UDP + H(+)</text>
        <dbReference type="Rhea" id="RHEA:16637"/>
        <dbReference type="Rhea" id="RHEA-COMP:9593"/>
        <dbReference type="Rhea" id="RHEA-COMP:9595"/>
        <dbReference type="ChEBI" id="CHEBI:15378"/>
        <dbReference type="ChEBI" id="CHEBI:17029"/>
        <dbReference type="ChEBI" id="CHEBI:57705"/>
        <dbReference type="ChEBI" id="CHEBI:58223"/>
        <dbReference type="EC" id="2.4.1.16"/>
    </reaction>
    <physiologicalReaction direction="left-to-right" evidence="11">
        <dbReference type="Rhea" id="RHEA:16638"/>
    </physiologicalReaction>
</comment>
<keyword evidence="9" id="KW-0325">Glycoprotein</keyword>
<feature type="transmembrane region" description="Helical" evidence="12">
    <location>
        <begin position="881"/>
        <end position="907"/>
    </location>
</feature>
<feature type="transmembrane region" description="Helical" evidence="12">
    <location>
        <begin position="839"/>
        <end position="861"/>
    </location>
</feature>
<keyword evidence="4 12" id="KW-0328">Glycosyltransferase</keyword>
<dbReference type="EMBL" id="MRVG01000002">
    <property type="protein sequence ID" value="PMB71873.1"/>
    <property type="molecule type" value="Genomic_DNA"/>
</dbReference>
<dbReference type="CDD" id="cd04190">
    <property type="entry name" value="Chitin_synth_C"/>
    <property type="match status" value="1"/>
</dbReference>
<keyword evidence="10 12" id="KW-0961">Cell wall biogenesis/degradation</keyword>
<dbReference type="Pfam" id="PF08407">
    <property type="entry name" value="Chitin_synth_1N"/>
    <property type="match status" value="1"/>
</dbReference>
<reference evidence="15 16" key="1">
    <citation type="journal article" date="2016" name="Appl. Microbiol. Biotechnol.">
        <title>Characterization of T-DNA insertion mutants with decreased virulence in the entomopathogenic fungus Beauveria bassiana JEF-007.</title>
        <authorList>
            <person name="Kim S."/>
            <person name="Lee S.J."/>
            <person name="Nai Y.S."/>
            <person name="Yu J.S."/>
            <person name="Lee M.R."/>
            <person name="Yang Y.T."/>
            <person name="Kim J.S."/>
        </authorList>
    </citation>
    <scope>NUCLEOTIDE SEQUENCE [LARGE SCALE GENOMIC DNA]</scope>
    <source>
        <strain evidence="15 16">JEF-007</strain>
    </source>
</reference>
<feature type="region of interest" description="Disordered" evidence="13">
    <location>
        <begin position="91"/>
        <end position="167"/>
    </location>
</feature>
<feature type="compositionally biased region" description="Basic and acidic residues" evidence="13">
    <location>
        <begin position="104"/>
        <end position="114"/>
    </location>
</feature>
<evidence type="ECO:0000259" key="14">
    <source>
        <dbReference type="Pfam" id="PF08407"/>
    </source>
</evidence>